<dbReference type="Proteomes" id="UP000054988">
    <property type="component" value="Unassembled WGS sequence"/>
</dbReference>
<gene>
    <name evidence="1" type="ORF">WG66_15056</name>
</gene>
<evidence type="ECO:0000313" key="1">
    <source>
        <dbReference type="EMBL" id="KTB32371.1"/>
    </source>
</evidence>
<comment type="caution">
    <text evidence="1">The sequence shown here is derived from an EMBL/GenBank/DDBJ whole genome shotgun (WGS) entry which is preliminary data.</text>
</comment>
<protein>
    <submittedName>
        <fullName evidence="1">Uncharacterized protein</fullName>
    </submittedName>
</protein>
<evidence type="ECO:0000313" key="2">
    <source>
        <dbReference type="Proteomes" id="UP000054988"/>
    </source>
</evidence>
<dbReference type="EMBL" id="LATX01002236">
    <property type="protein sequence ID" value="KTB32371.1"/>
    <property type="molecule type" value="Genomic_DNA"/>
</dbReference>
<reference evidence="1 2" key="1">
    <citation type="submission" date="2015-12" db="EMBL/GenBank/DDBJ databases">
        <title>Draft genome sequence of Moniliophthora roreri, the causal agent of frosty pod rot of cacao.</title>
        <authorList>
            <person name="Aime M.C."/>
            <person name="Diaz-Valderrama J.R."/>
            <person name="Kijpornyongpan T."/>
            <person name="Phillips-Mora W."/>
        </authorList>
    </citation>
    <scope>NUCLEOTIDE SEQUENCE [LARGE SCALE GENOMIC DNA]</scope>
    <source>
        <strain evidence="1 2">MCA 2952</strain>
    </source>
</reference>
<organism evidence="1 2">
    <name type="scientific">Moniliophthora roreri</name>
    <name type="common">Frosty pod rot fungus</name>
    <name type="synonym">Monilia roreri</name>
    <dbReference type="NCBI Taxonomy" id="221103"/>
    <lineage>
        <taxon>Eukaryota</taxon>
        <taxon>Fungi</taxon>
        <taxon>Dikarya</taxon>
        <taxon>Basidiomycota</taxon>
        <taxon>Agaricomycotina</taxon>
        <taxon>Agaricomycetes</taxon>
        <taxon>Agaricomycetidae</taxon>
        <taxon>Agaricales</taxon>
        <taxon>Marasmiineae</taxon>
        <taxon>Marasmiaceae</taxon>
        <taxon>Moniliophthora</taxon>
    </lineage>
</organism>
<proteinExistence type="predicted"/>
<accession>A0A0W0F7P9</accession>
<sequence length="10" mass="1318">MLLNKEYMYL</sequence>
<name>A0A0W0F7P9_MONRR</name>